<reference evidence="1 2" key="1">
    <citation type="submission" date="2017-01" db="EMBL/GenBank/DDBJ databases">
        <authorList>
            <person name="Mah S.A."/>
            <person name="Swanson W.J."/>
            <person name="Moy G.W."/>
            <person name="Vacquier V.D."/>
        </authorList>
    </citation>
    <scope>NUCLEOTIDE SEQUENCE [LARGE SCALE GENOMIC DNA]</scope>
    <source>
        <strain evidence="1 2">DSM 18014</strain>
    </source>
</reference>
<sequence>MKEHISFLKSKDFDLIFKEVNVVIINLCLAKAL</sequence>
<organism evidence="1 2">
    <name type="scientific">Chryseobacterium gambrini</name>
    <dbReference type="NCBI Taxonomy" id="373672"/>
    <lineage>
        <taxon>Bacteria</taxon>
        <taxon>Pseudomonadati</taxon>
        <taxon>Bacteroidota</taxon>
        <taxon>Flavobacteriia</taxon>
        <taxon>Flavobacteriales</taxon>
        <taxon>Weeksellaceae</taxon>
        <taxon>Chryseobacterium group</taxon>
        <taxon>Chryseobacterium</taxon>
    </lineage>
</organism>
<gene>
    <name evidence="1" type="ORF">SAMN05421785_10124</name>
</gene>
<accession>A0A1N7JNZ7</accession>
<proteinExistence type="predicted"/>
<evidence type="ECO:0000313" key="1">
    <source>
        <dbReference type="EMBL" id="SIS51035.1"/>
    </source>
</evidence>
<protein>
    <submittedName>
        <fullName evidence="1">Uncharacterized protein</fullName>
    </submittedName>
</protein>
<evidence type="ECO:0000313" key="2">
    <source>
        <dbReference type="Proteomes" id="UP000185781"/>
    </source>
</evidence>
<dbReference type="Proteomes" id="UP000185781">
    <property type="component" value="Unassembled WGS sequence"/>
</dbReference>
<name>A0A1N7JNZ7_9FLAO</name>
<dbReference type="EMBL" id="FTOV01000001">
    <property type="protein sequence ID" value="SIS51035.1"/>
    <property type="molecule type" value="Genomic_DNA"/>
</dbReference>
<dbReference type="AlphaFoldDB" id="A0A1N7JNZ7"/>